<dbReference type="EMBL" id="JACYCD010000246">
    <property type="protein sequence ID" value="KAF8698890.1"/>
    <property type="molecule type" value="Genomic_DNA"/>
</dbReference>
<protein>
    <submittedName>
        <fullName evidence="17">Reverse transcriptase</fullName>
    </submittedName>
</protein>
<evidence type="ECO:0000313" key="17">
    <source>
        <dbReference type="EMBL" id="KAF8698890.1"/>
    </source>
</evidence>
<evidence type="ECO:0000256" key="2">
    <source>
        <dbReference type="ARBA" id="ARBA00022670"/>
    </source>
</evidence>
<keyword evidence="5" id="KW-0378">Hydrolase</keyword>
<dbReference type="PROSITE" id="PS00598">
    <property type="entry name" value="CHROMO_1"/>
    <property type="match status" value="1"/>
</dbReference>
<evidence type="ECO:0000256" key="5">
    <source>
        <dbReference type="ARBA" id="ARBA00022801"/>
    </source>
</evidence>
<accession>A0A8H7HM65</accession>
<dbReference type="Pfam" id="PF24626">
    <property type="entry name" value="SH3_Tf2-1"/>
    <property type="match status" value="1"/>
</dbReference>
<dbReference type="GO" id="GO:0003677">
    <property type="term" value="F:DNA binding"/>
    <property type="evidence" value="ECO:0007669"/>
    <property type="project" value="UniProtKB-KW"/>
</dbReference>
<feature type="coiled-coil region" evidence="14">
    <location>
        <begin position="16"/>
        <end position="43"/>
    </location>
</feature>
<dbReference type="GO" id="GO:0003723">
    <property type="term" value="F:RNA binding"/>
    <property type="evidence" value="ECO:0007669"/>
    <property type="project" value="UniProtKB-KW"/>
</dbReference>
<gene>
    <name evidence="17" type="ORF">RHS03_07503</name>
</gene>
<dbReference type="InterPro" id="IPR023779">
    <property type="entry name" value="Chromodomain_CS"/>
</dbReference>
<keyword evidence="10" id="KW-0808">Transferase</keyword>
<keyword evidence="13" id="KW-0539">Nucleus</keyword>
<dbReference type="InterPro" id="IPR041588">
    <property type="entry name" value="Integrase_H2C2"/>
</dbReference>
<dbReference type="GO" id="GO:0006338">
    <property type="term" value="P:chromatin remodeling"/>
    <property type="evidence" value="ECO:0007669"/>
    <property type="project" value="UniProtKB-ARBA"/>
</dbReference>
<dbReference type="GO" id="GO:0006508">
    <property type="term" value="P:proteolysis"/>
    <property type="evidence" value="ECO:0007669"/>
    <property type="project" value="UniProtKB-KW"/>
</dbReference>
<keyword evidence="10" id="KW-0548">Nucleotidyltransferase</keyword>
<dbReference type="InterPro" id="IPR036397">
    <property type="entry name" value="RNaseH_sf"/>
</dbReference>
<feature type="domain" description="Chromo" evidence="15">
    <location>
        <begin position="441"/>
        <end position="491"/>
    </location>
</feature>
<keyword evidence="3" id="KW-0479">Metal-binding</keyword>
<evidence type="ECO:0000313" key="18">
    <source>
        <dbReference type="Proteomes" id="UP000602905"/>
    </source>
</evidence>
<dbReference type="InterPro" id="IPR000953">
    <property type="entry name" value="Chromo/chromo_shadow_dom"/>
</dbReference>
<feature type="domain" description="Integrase catalytic" evidence="16">
    <location>
        <begin position="138"/>
        <end position="304"/>
    </location>
</feature>
<reference evidence="17" key="1">
    <citation type="submission" date="2020-09" db="EMBL/GenBank/DDBJ databases">
        <title>Comparative genome analyses of four rice-infecting Rhizoctonia solani isolates reveal extensive enrichment of homogalacturonan modification genes.</title>
        <authorList>
            <person name="Lee D.-Y."/>
            <person name="Jeon J."/>
            <person name="Kim K.-T."/>
            <person name="Cheong K."/>
            <person name="Song H."/>
            <person name="Choi G."/>
            <person name="Ko J."/>
            <person name="Opiyo S.O."/>
            <person name="Zuo S."/>
            <person name="Madhav S."/>
            <person name="Lee Y.-H."/>
            <person name="Wang G.-L."/>
        </authorList>
    </citation>
    <scope>NUCLEOTIDE SEQUENCE</scope>
    <source>
        <strain evidence="17">AG1-IA WGL</strain>
    </source>
</reference>
<dbReference type="InterPro" id="IPR001584">
    <property type="entry name" value="Integrase_cat-core"/>
</dbReference>
<dbReference type="InterPro" id="IPR050951">
    <property type="entry name" value="Retrovirus_Pol_polyprotein"/>
</dbReference>
<dbReference type="Pfam" id="PF17921">
    <property type="entry name" value="Integrase_H2C2"/>
    <property type="match status" value="1"/>
</dbReference>
<comment type="subcellular location">
    <subcellularLocation>
        <location evidence="1">Nucleus</location>
    </subcellularLocation>
</comment>
<keyword evidence="11" id="KW-0238">DNA-binding</keyword>
<dbReference type="InterPro" id="IPR012337">
    <property type="entry name" value="RNaseH-like_sf"/>
</dbReference>
<evidence type="ECO:0000256" key="6">
    <source>
        <dbReference type="ARBA" id="ARBA00022842"/>
    </source>
</evidence>
<dbReference type="PROSITE" id="PS50013">
    <property type="entry name" value="CHROMO_2"/>
    <property type="match status" value="1"/>
</dbReference>
<feature type="non-terminal residue" evidence="17">
    <location>
        <position position="1"/>
    </location>
</feature>
<dbReference type="GO" id="GO:0004190">
    <property type="term" value="F:aspartic-type endopeptidase activity"/>
    <property type="evidence" value="ECO:0007669"/>
    <property type="project" value="UniProtKB-KW"/>
</dbReference>
<dbReference type="GO" id="GO:0005634">
    <property type="term" value="C:nucleus"/>
    <property type="evidence" value="ECO:0007669"/>
    <property type="project" value="UniProtKB-SubCell"/>
</dbReference>
<keyword evidence="12" id="KW-0233">DNA recombination</keyword>
<dbReference type="InterPro" id="IPR023780">
    <property type="entry name" value="Chromo_domain"/>
</dbReference>
<dbReference type="OrthoDB" id="3218226at2759"/>
<dbReference type="GO" id="GO:0046872">
    <property type="term" value="F:metal ion binding"/>
    <property type="evidence" value="ECO:0007669"/>
    <property type="project" value="UniProtKB-KW"/>
</dbReference>
<dbReference type="AlphaFoldDB" id="A0A8H7HM65"/>
<dbReference type="InterPro" id="IPR056924">
    <property type="entry name" value="SH3_Tf2-1"/>
</dbReference>
<organism evidence="17 18">
    <name type="scientific">Rhizoctonia solani</name>
    <dbReference type="NCBI Taxonomy" id="456999"/>
    <lineage>
        <taxon>Eukaryota</taxon>
        <taxon>Fungi</taxon>
        <taxon>Dikarya</taxon>
        <taxon>Basidiomycota</taxon>
        <taxon>Agaricomycotina</taxon>
        <taxon>Agaricomycetes</taxon>
        <taxon>Cantharellales</taxon>
        <taxon>Ceratobasidiaceae</taxon>
        <taxon>Rhizoctonia</taxon>
    </lineage>
</organism>
<evidence type="ECO:0000256" key="9">
    <source>
        <dbReference type="ARBA" id="ARBA00022918"/>
    </source>
</evidence>
<evidence type="ECO:0000256" key="8">
    <source>
        <dbReference type="ARBA" id="ARBA00022908"/>
    </source>
</evidence>
<dbReference type="GO" id="GO:0015074">
    <property type="term" value="P:DNA integration"/>
    <property type="evidence" value="ECO:0007669"/>
    <property type="project" value="UniProtKB-KW"/>
</dbReference>
<dbReference type="GO" id="GO:0006310">
    <property type="term" value="P:DNA recombination"/>
    <property type="evidence" value="ECO:0007669"/>
    <property type="project" value="UniProtKB-KW"/>
</dbReference>
<evidence type="ECO:0000256" key="7">
    <source>
        <dbReference type="ARBA" id="ARBA00022884"/>
    </source>
</evidence>
<dbReference type="PROSITE" id="PS50994">
    <property type="entry name" value="INTEGRASE"/>
    <property type="match status" value="1"/>
</dbReference>
<keyword evidence="4" id="KW-0064">Aspartyl protease</keyword>
<keyword evidence="9 17" id="KW-0695">RNA-directed DNA polymerase</keyword>
<dbReference type="Pfam" id="PF00385">
    <property type="entry name" value="Chromo"/>
    <property type="match status" value="1"/>
</dbReference>
<dbReference type="InterPro" id="IPR016197">
    <property type="entry name" value="Chromo-like_dom_sf"/>
</dbReference>
<dbReference type="Proteomes" id="UP000602905">
    <property type="component" value="Unassembled WGS sequence"/>
</dbReference>
<keyword evidence="10" id="KW-0239">DNA-directed DNA polymerase</keyword>
<dbReference type="PANTHER" id="PTHR37984">
    <property type="entry name" value="PROTEIN CBG26694"/>
    <property type="match status" value="1"/>
</dbReference>
<evidence type="ECO:0000256" key="11">
    <source>
        <dbReference type="ARBA" id="ARBA00023125"/>
    </source>
</evidence>
<keyword evidence="8" id="KW-0229">DNA integration</keyword>
<evidence type="ECO:0000259" key="16">
    <source>
        <dbReference type="PROSITE" id="PS50994"/>
    </source>
</evidence>
<name>A0A8H7HM65_9AGAM</name>
<keyword evidence="7" id="KW-0694">RNA-binding</keyword>
<evidence type="ECO:0000256" key="3">
    <source>
        <dbReference type="ARBA" id="ARBA00022723"/>
    </source>
</evidence>
<dbReference type="Gene3D" id="1.10.340.70">
    <property type="match status" value="1"/>
</dbReference>
<evidence type="ECO:0000256" key="14">
    <source>
        <dbReference type="SAM" id="Coils"/>
    </source>
</evidence>
<evidence type="ECO:0000259" key="15">
    <source>
        <dbReference type="PROSITE" id="PS50013"/>
    </source>
</evidence>
<dbReference type="SMART" id="SM00298">
    <property type="entry name" value="CHROMO"/>
    <property type="match status" value="1"/>
</dbReference>
<keyword evidence="2" id="KW-0645">Protease</keyword>
<sequence>MLPDPVFANVALVTPKKELQCQIEAALDQDKSLEEILQFLQNKSKAPPSIKKAFKDYQMEAGLLFYQGRIVVPDIGTLRTDLLRIFHDSPLAGHPGQQQTLELVSRNYYWPGIRADTYWHVDLCKTCQWIRKPKYASIPPQPLELQLHPWQHVSYNMIVDLPKDGSNNSILVIVDSFTKYVILVECSKKLKAPELADLLLQHVWKHYGMSEKTVLDQGRVFNNRFLRALYQRLGIDPHFSSAYHPQSNGQTEHVNPTIEHFLQAYLGINQKDWVKWLPMAEFAYNNAVHSSTGKSPFKALYGWEPSLTPSNVPTDVPEADNLATQMEAQWREIEAALRQSKTHMTAGETGEPISFEVGEEAWLDAKNIKLKTLSPKLTEQCLGPFKITKKISNCAYCLELPPSMRIHNVFYVGLLSKVKQDNKQAFENQPPPVTIDGEEEYKVEGIMDMEERNGEWFFRVKWKGYRSEENTWEPRENLKNAKKILKNFEKEMKKKALGAAKALRGGAVLQTQSIPRILF</sequence>
<evidence type="ECO:0000256" key="12">
    <source>
        <dbReference type="ARBA" id="ARBA00023172"/>
    </source>
</evidence>
<dbReference type="SUPFAM" id="SSF54160">
    <property type="entry name" value="Chromo domain-like"/>
    <property type="match status" value="1"/>
</dbReference>
<comment type="caution">
    <text evidence="17">The sequence shown here is derived from an EMBL/GenBank/DDBJ whole genome shotgun (WGS) entry which is preliminary data.</text>
</comment>
<dbReference type="GO" id="GO:0003887">
    <property type="term" value="F:DNA-directed DNA polymerase activity"/>
    <property type="evidence" value="ECO:0007669"/>
    <property type="project" value="UniProtKB-KW"/>
</dbReference>
<dbReference type="GO" id="GO:0003964">
    <property type="term" value="F:RNA-directed DNA polymerase activity"/>
    <property type="evidence" value="ECO:0007669"/>
    <property type="project" value="UniProtKB-KW"/>
</dbReference>
<dbReference type="PANTHER" id="PTHR37984:SF15">
    <property type="entry name" value="INTEGRASE CATALYTIC DOMAIN-CONTAINING PROTEIN"/>
    <property type="match status" value="1"/>
</dbReference>
<keyword evidence="14" id="KW-0175">Coiled coil</keyword>
<proteinExistence type="predicted"/>
<evidence type="ECO:0000256" key="1">
    <source>
        <dbReference type="ARBA" id="ARBA00004123"/>
    </source>
</evidence>
<evidence type="ECO:0000256" key="4">
    <source>
        <dbReference type="ARBA" id="ARBA00022750"/>
    </source>
</evidence>
<keyword evidence="6" id="KW-0460">Magnesium</keyword>
<evidence type="ECO:0000256" key="13">
    <source>
        <dbReference type="ARBA" id="ARBA00023242"/>
    </source>
</evidence>
<dbReference type="SUPFAM" id="SSF53098">
    <property type="entry name" value="Ribonuclease H-like"/>
    <property type="match status" value="1"/>
</dbReference>
<evidence type="ECO:0000256" key="10">
    <source>
        <dbReference type="ARBA" id="ARBA00022932"/>
    </source>
</evidence>
<dbReference type="Gene3D" id="2.40.50.40">
    <property type="match status" value="1"/>
</dbReference>
<dbReference type="Gene3D" id="3.30.420.10">
    <property type="entry name" value="Ribonuclease H-like superfamily/Ribonuclease H"/>
    <property type="match status" value="1"/>
</dbReference>